<name>A0A6C0HRN9_9ZZZZ</name>
<evidence type="ECO:0000313" key="2">
    <source>
        <dbReference type="EMBL" id="QHT82563.1"/>
    </source>
</evidence>
<accession>A0A6C0HRN9</accession>
<dbReference type="EMBL" id="MN740002">
    <property type="protein sequence ID" value="QHT82563.1"/>
    <property type="molecule type" value="Genomic_DNA"/>
</dbReference>
<evidence type="ECO:0000256" key="1">
    <source>
        <dbReference type="SAM" id="MobiDB-lite"/>
    </source>
</evidence>
<feature type="region of interest" description="Disordered" evidence="1">
    <location>
        <begin position="118"/>
        <end position="137"/>
    </location>
</feature>
<reference evidence="2" key="1">
    <citation type="journal article" date="2020" name="Nature">
        <title>Giant virus diversity and host interactions through global metagenomics.</title>
        <authorList>
            <person name="Schulz F."/>
            <person name="Roux S."/>
            <person name="Paez-Espino D."/>
            <person name="Jungbluth S."/>
            <person name="Walsh D.A."/>
            <person name="Denef V.J."/>
            <person name="McMahon K.D."/>
            <person name="Konstantinidis K.T."/>
            <person name="Eloe-Fadrosh E.A."/>
            <person name="Kyrpides N.C."/>
            <person name="Woyke T."/>
        </authorList>
    </citation>
    <scope>NUCLEOTIDE SEQUENCE</scope>
    <source>
        <strain evidence="2">GVMAG-M-3300023184-165</strain>
    </source>
</reference>
<sequence length="137" mass="14967">MATPSIFEEDDMVFNKSNGTVQSAGFTVNSILMQKGEPALITKNYGTQTGGGGNVSDLFKDLAVPVGLAQFTRKQFGGDVRESKIQKNVDPEVISDDLHEKLLKMVELEGGSRVKKTRRINARSSSKTKKQKLSSTM</sequence>
<protein>
    <submittedName>
        <fullName evidence="2">Uncharacterized protein</fullName>
    </submittedName>
</protein>
<proteinExistence type="predicted"/>
<organism evidence="2">
    <name type="scientific">viral metagenome</name>
    <dbReference type="NCBI Taxonomy" id="1070528"/>
    <lineage>
        <taxon>unclassified sequences</taxon>
        <taxon>metagenomes</taxon>
        <taxon>organismal metagenomes</taxon>
    </lineage>
</organism>
<dbReference type="AlphaFoldDB" id="A0A6C0HRN9"/>